<keyword evidence="2" id="KW-1185">Reference proteome</keyword>
<dbReference type="RefSeq" id="WP_379270220.1">
    <property type="nucleotide sequence ID" value="NZ_JBHUGT010000013.1"/>
</dbReference>
<protein>
    <submittedName>
        <fullName evidence="1">Uncharacterized protein</fullName>
    </submittedName>
</protein>
<dbReference type="Proteomes" id="UP001597493">
    <property type="component" value="Unassembled WGS sequence"/>
</dbReference>
<gene>
    <name evidence="1" type="ORF">ACFSW5_04540</name>
</gene>
<name>A0ABW5QTA4_9BACL</name>
<sequence>MQANVTLKRFVDKAEIKQPGMNPWKKNLKRPIFTDGSRFFIRYDGYYGVEINGRNYREVKNVLGAWYL</sequence>
<evidence type="ECO:0000313" key="1">
    <source>
        <dbReference type="EMBL" id="MFD2659531.1"/>
    </source>
</evidence>
<evidence type="ECO:0000313" key="2">
    <source>
        <dbReference type="Proteomes" id="UP001597493"/>
    </source>
</evidence>
<organism evidence="1 2">
    <name type="scientific">Paenibacillus thailandensis</name>
    <dbReference type="NCBI Taxonomy" id="393250"/>
    <lineage>
        <taxon>Bacteria</taxon>
        <taxon>Bacillati</taxon>
        <taxon>Bacillota</taxon>
        <taxon>Bacilli</taxon>
        <taxon>Bacillales</taxon>
        <taxon>Paenibacillaceae</taxon>
        <taxon>Paenibacillus</taxon>
    </lineage>
</organism>
<proteinExistence type="predicted"/>
<dbReference type="EMBL" id="JBHUMY010000005">
    <property type="protein sequence ID" value="MFD2659531.1"/>
    <property type="molecule type" value="Genomic_DNA"/>
</dbReference>
<reference evidence="2" key="1">
    <citation type="journal article" date="2019" name="Int. J. Syst. Evol. Microbiol.">
        <title>The Global Catalogue of Microorganisms (GCM) 10K type strain sequencing project: providing services to taxonomists for standard genome sequencing and annotation.</title>
        <authorList>
            <consortium name="The Broad Institute Genomics Platform"/>
            <consortium name="The Broad Institute Genome Sequencing Center for Infectious Disease"/>
            <person name="Wu L."/>
            <person name="Ma J."/>
        </authorList>
    </citation>
    <scope>NUCLEOTIDE SEQUENCE [LARGE SCALE GENOMIC DNA]</scope>
    <source>
        <strain evidence="2">TISTR 1827</strain>
    </source>
</reference>
<accession>A0ABW5QTA4</accession>
<comment type="caution">
    <text evidence="1">The sequence shown here is derived from an EMBL/GenBank/DDBJ whole genome shotgun (WGS) entry which is preliminary data.</text>
</comment>